<dbReference type="Proteomes" id="UP000805193">
    <property type="component" value="Unassembled WGS sequence"/>
</dbReference>
<gene>
    <name evidence="1" type="ORF">HPB47_020704</name>
</gene>
<protein>
    <submittedName>
        <fullName evidence="1">Uncharacterized protein</fullName>
    </submittedName>
</protein>
<reference evidence="1 2" key="1">
    <citation type="journal article" date="2020" name="Cell">
        <title>Large-Scale Comparative Analyses of Tick Genomes Elucidate Their Genetic Diversity and Vector Capacities.</title>
        <authorList>
            <consortium name="Tick Genome and Microbiome Consortium (TIGMIC)"/>
            <person name="Jia N."/>
            <person name="Wang J."/>
            <person name="Shi W."/>
            <person name="Du L."/>
            <person name="Sun Y."/>
            <person name="Zhan W."/>
            <person name="Jiang J.F."/>
            <person name="Wang Q."/>
            <person name="Zhang B."/>
            <person name="Ji P."/>
            <person name="Bell-Sakyi L."/>
            <person name="Cui X.M."/>
            <person name="Yuan T.T."/>
            <person name="Jiang B.G."/>
            <person name="Yang W.F."/>
            <person name="Lam T.T."/>
            <person name="Chang Q.C."/>
            <person name="Ding S.J."/>
            <person name="Wang X.J."/>
            <person name="Zhu J.G."/>
            <person name="Ruan X.D."/>
            <person name="Zhao L."/>
            <person name="Wei J.T."/>
            <person name="Ye R.Z."/>
            <person name="Que T.C."/>
            <person name="Du C.H."/>
            <person name="Zhou Y.H."/>
            <person name="Cheng J.X."/>
            <person name="Dai P.F."/>
            <person name="Guo W.B."/>
            <person name="Han X.H."/>
            <person name="Huang E.J."/>
            <person name="Li L.F."/>
            <person name="Wei W."/>
            <person name="Gao Y.C."/>
            <person name="Liu J.Z."/>
            <person name="Shao H.Z."/>
            <person name="Wang X."/>
            <person name="Wang C.C."/>
            <person name="Yang T.C."/>
            <person name="Huo Q.B."/>
            <person name="Li W."/>
            <person name="Chen H.Y."/>
            <person name="Chen S.E."/>
            <person name="Zhou L.G."/>
            <person name="Ni X.B."/>
            <person name="Tian J.H."/>
            <person name="Sheng Y."/>
            <person name="Liu T."/>
            <person name="Pan Y.S."/>
            <person name="Xia L.Y."/>
            <person name="Li J."/>
            <person name="Zhao F."/>
            <person name="Cao W.C."/>
        </authorList>
    </citation>
    <scope>NUCLEOTIDE SEQUENCE [LARGE SCALE GENOMIC DNA]</scope>
    <source>
        <strain evidence="1">Iper-2018</strain>
    </source>
</reference>
<dbReference type="EMBL" id="JABSTQ010009136">
    <property type="protein sequence ID" value="KAG0432580.1"/>
    <property type="molecule type" value="Genomic_DNA"/>
</dbReference>
<evidence type="ECO:0000313" key="2">
    <source>
        <dbReference type="Proteomes" id="UP000805193"/>
    </source>
</evidence>
<accession>A0AC60QH24</accession>
<keyword evidence="2" id="KW-1185">Reference proteome</keyword>
<feature type="non-terminal residue" evidence="1">
    <location>
        <position position="1"/>
    </location>
</feature>
<name>A0AC60QH24_IXOPE</name>
<comment type="caution">
    <text evidence="1">The sequence shown here is derived from an EMBL/GenBank/DDBJ whole genome shotgun (WGS) entry which is preliminary data.</text>
</comment>
<evidence type="ECO:0000313" key="1">
    <source>
        <dbReference type="EMBL" id="KAG0432580.1"/>
    </source>
</evidence>
<sequence length="143" mass="15869">FFEKWLFDALCYQIFALQICDRALYGCVVALPGFELVSSAPDSRNWRGIGIALLVIAGVCALIVTAVILLTPDAIFLGDPISRDWTFPPITTVSTSENNFMLRPNDERDKGPRVKQARISQQDVLFGAFNPRKFNGSWVSGIT</sequence>
<proteinExistence type="predicted"/>
<organism evidence="1 2">
    <name type="scientific">Ixodes persulcatus</name>
    <name type="common">Taiga tick</name>
    <dbReference type="NCBI Taxonomy" id="34615"/>
    <lineage>
        <taxon>Eukaryota</taxon>
        <taxon>Metazoa</taxon>
        <taxon>Ecdysozoa</taxon>
        <taxon>Arthropoda</taxon>
        <taxon>Chelicerata</taxon>
        <taxon>Arachnida</taxon>
        <taxon>Acari</taxon>
        <taxon>Parasitiformes</taxon>
        <taxon>Ixodida</taxon>
        <taxon>Ixodoidea</taxon>
        <taxon>Ixodidae</taxon>
        <taxon>Ixodinae</taxon>
        <taxon>Ixodes</taxon>
    </lineage>
</organism>